<protein>
    <submittedName>
        <fullName evidence="2">DUF4870 domain-containing protein</fullName>
    </submittedName>
</protein>
<keyword evidence="1" id="KW-0472">Membrane</keyword>
<feature type="transmembrane region" description="Helical" evidence="1">
    <location>
        <begin position="71"/>
        <end position="88"/>
    </location>
</feature>
<organism evidence="2 3">
    <name type="scientific">Staphylococcus equorum</name>
    <dbReference type="NCBI Taxonomy" id="246432"/>
    <lineage>
        <taxon>Bacteria</taxon>
        <taxon>Bacillati</taxon>
        <taxon>Bacillota</taxon>
        <taxon>Bacilli</taxon>
        <taxon>Bacillales</taxon>
        <taxon>Staphylococcaceae</taxon>
        <taxon>Staphylococcus</taxon>
    </lineage>
</organism>
<dbReference type="AlphaFoldDB" id="A0A9X4R1L2"/>
<name>A0A9X4R1L2_9STAP</name>
<accession>A0A9X4R1L2</accession>
<keyword evidence="1" id="KW-0812">Transmembrane</keyword>
<dbReference type="Proteomes" id="UP001152302">
    <property type="component" value="Unassembled WGS sequence"/>
</dbReference>
<gene>
    <name evidence="2" type="ORF">M4L21_07795</name>
</gene>
<feature type="transmembrane region" description="Helical" evidence="1">
    <location>
        <begin position="12"/>
        <end position="32"/>
    </location>
</feature>
<dbReference type="EMBL" id="JAMBPX010000004">
    <property type="protein sequence ID" value="MDG0859226.1"/>
    <property type="molecule type" value="Genomic_DNA"/>
</dbReference>
<dbReference type="RefSeq" id="WP_002503462.1">
    <property type="nucleotide sequence ID" value="NZ_JAMBPX010000004.1"/>
</dbReference>
<keyword evidence="1" id="KW-1133">Transmembrane helix</keyword>
<proteinExistence type="predicted"/>
<comment type="caution">
    <text evidence="2">The sequence shown here is derived from an EMBL/GenBank/DDBJ whole genome shotgun (WGS) entry which is preliminary data.</text>
</comment>
<reference evidence="2" key="1">
    <citation type="submission" date="2022-05" db="EMBL/GenBank/DDBJ databases">
        <title>Comparative genomics of Staphylococcus equorum isolates.</title>
        <authorList>
            <person name="Luelf R.H."/>
        </authorList>
    </citation>
    <scope>NUCLEOTIDE SEQUENCE</scope>
    <source>
        <strain evidence="2">TMW 2.2343</strain>
    </source>
</reference>
<evidence type="ECO:0000313" key="2">
    <source>
        <dbReference type="EMBL" id="MDG0859226.1"/>
    </source>
</evidence>
<evidence type="ECO:0000256" key="1">
    <source>
        <dbReference type="SAM" id="Phobius"/>
    </source>
</evidence>
<feature type="transmembrane region" description="Helical" evidence="1">
    <location>
        <begin position="44"/>
        <end position="64"/>
    </location>
</feature>
<evidence type="ECO:0000313" key="3">
    <source>
        <dbReference type="Proteomes" id="UP001152302"/>
    </source>
</evidence>
<sequence length="100" mass="11308">MDKSANNILSSFCYFSVFFAPFIFPLIVWILASGDTSRHAGKALLYHILPIIFFIVSGLILSAYSYDHNNITLTIGLITGFLTFYYIIKNLYLGIKLLFA</sequence>